<feature type="compositionally biased region" description="Pro residues" evidence="1">
    <location>
        <begin position="145"/>
        <end position="155"/>
    </location>
</feature>
<feature type="region of interest" description="Disordered" evidence="1">
    <location>
        <begin position="121"/>
        <end position="155"/>
    </location>
</feature>
<organism evidence="2 3">
    <name type="scientific">Schizothecium vesticola</name>
    <dbReference type="NCBI Taxonomy" id="314040"/>
    <lineage>
        <taxon>Eukaryota</taxon>
        <taxon>Fungi</taxon>
        <taxon>Dikarya</taxon>
        <taxon>Ascomycota</taxon>
        <taxon>Pezizomycotina</taxon>
        <taxon>Sordariomycetes</taxon>
        <taxon>Sordariomycetidae</taxon>
        <taxon>Sordariales</taxon>
        <taxon>Schizotheciaceae</taxon>
        <taxon>Schizothecium</taxon>
    </lineage>
</organism>
<gene>
    <name evidence="2" type="ORF">B0T18DRAFT_444118</name>
</gene>
<name>A0AA40F5K6_9PEZI</name>
<proteinExistence type="predicted"/>
<comment type="caution">
    <text evidence="2">The sequence shown here is derived from an EMBL/GenBank/DDBJ whole genome shotgun (WGS) entry which is preliminary data.</text>
</comment>
<accession>A0AA40F5K6</accession>
<evidence type="ECO:0000313" key="2">
    <source>
        <dbReference type="EMBL" id="KAK0751683.1"/>
    </source>
</evidence>
<evidence type="ECO:0000256" key="1">
    <source>
        <dbReference type="SAM" id="MobiDB-lite"/>
    </source>
</evidence>
<reference evidence="2" key="1">
    <citation type="submission" date="2023-06" db="EMBL/GenBank/DDBJ databases">
        <title>Genome-scale phylogeny and comparative genomics of the fungal order Sordariales.</title>
        <authorList>
            <consortium name="Lawrence Berkeley National Laboratory"/>
            <person name="Hensen N."/>
            <person name="Bonometti L."/>
            <person name="Westerberg I."/>
            <person name="Brannstrom I.O."/>
            <person name="Guillou S."/>
            <person name="Cros-Aarteil S."/>
            <person name="Calhoun S."/>
            <person name="Haridas S."/>
            <person name="Kuo A."/>
            <person name="Mondo S."/>
            <person name="Pangilinan J."/>
            <person name="Riley R."/>
            <person name="LaButti K."/>
            <person name="Andreopoulos B."/>
            <person name="Lipzen A."/>
            <person name="Chen C."/>
            <person name="Yanf M."/>
            <person name="Daum C."/>
            <person name="Ng V."/>
            <person name="Clum A."/>
            <person name="Steindorff A."/>
            <person name="Ohm R."/>
            <person name="Martin F."/>
            <person name="Silar P."/>
            <person name="Natvig D."/>
            <person name="Lalanne C."/>
            <person name="Gautier V."/>
            <person name="Ament-velasquez S.L."/>
            <person name="Kruys A."/>
            <person name="Hutchinson M.I."/>
            <person name="Powell A.J."/>
            <person name="Barry K."/>
            <person name="Miller A.N."/>
            <person name="Grigoriev I.V."/>
            <person name="Debuchy R."/>
            <person name="Gladieux P."/>
            <person name="Thoren M.H."/>
            <person name="Johannesson H."/>
        </authorList>
    </citation>
    <scope>NUCLEOTIDE SEQUENCE</scope>
    <source>
        <strain evidence="2">SMH3187-1</strain>
    </source>
</reference>
<dbReference type="EMBL" id="JAUKUD010000002">
    <property type="protein sequence ID" value="KAK0751683.1"/>
    <property type="molecule type" value="Genomic_DNA"/>
</dbReference>
<evidence type="ECO:0000313" key="3">
    <source>
        <dbReference type="Proteomes" id="UP001172155"/>
    </source>
</evidence>
<dbReference type="Proteomes" id="UP001172155">
    <property type="component" value="Unassembled WGS sequence"/>
</dbReference>
<keyword evidence="3" id="KW-1185">Reference proteome</keyword>
<sequence length="155" mass="16778">MRECTRRETDKGDSLAGLIPFDEPHLINNQGTRGGCGDAVDPSPVSQHSRVVTWTGITWAGITWAGNVAAYALHPCEGRHELTSTNKRLSGRLMDMSCVESWAVLTQSCFTRQAVIATAASTSRASSPIKTGQDRHATNWSSRPEPSPTYPLPSP</sequence>
<protein>
    <submittedName>
        <fullName evidence="2">Uncharacterized protein</fullName>
    </submittedName>
</protein>
<dbReference type="AlphaFoldDB" id="A0AA40F5K6"/>